<dbReference type="Proteomes" id="UP000324222">
    <property type="component" value="Unassembled WGS sequence"/>
</dbReference>
<proteinExistence type="predicted"/>
<evidence type="ECO:0000313" key="1">
    <source>
        <dbReference type="EMBL" id="MPC23859.1"/>
    </source>
</evidence>
<accession>A0A5B7DRY8</accession>
<sequence>MWVKVLCSVKRDYTNGGGGVGAQGSVTSSSEAVTPQPRHLKEDIALLNAAVPLPRRTLHPVY</sequence>
<name>A0A5B7DRY8_PORTR</name>
<gene>
    <name evidence="1" type="ORF">E2C01_016926</name>
</gene>
<dbReference type="EMBL" id="VSRR010001262">
    <property type="protein sequence ID" value="MPC23859.1"/>
    <property type="molecule type" value="Genomic_DNA"/>
</dbReference>
<organism evidence="1 2">
    <name type="scientific">Portunus trituberculatus</name>
    <name type="common">Swimming crab</name>
    <name type="synonym">Neptunus trituberculatus</name>
    <dbReference type="NCBI Taxonomy" id="210409"/>
    <lineage>
        <taxon>Eukaryota</taxon>
        <taxon>Metazoa</taxon>
        <taxon>Ecdysozoa</taxon>
        <taxon>Arthropoda</taxon>
        <taxon>Crustacea</taxon>
        <taxon>Multicrustacea</taxon>
        <taxon>Malacostraca</taxon>
        <taxon>Eumalacostraca</taxon>
        <taxon>Eucarida</taxon>
        <taxon>Decapoda</taxon>
        <taxon>Pleocyemata</taxon>
        <taxon>Brachyura</taxon>
        <taxon>Eubrachyura</taxon>
        <taxon>Portunoidea</taxon>
        <taxon>Portunidae</taxon>
        <taxon>Portuninae</taxon>
        <taxon>Portunus</taxon>
    </lineage>
</organism>
<evidence type="ECO:0000313" key="2">
    <source>
        <dbReference type="Proteomes" id="UP000324222"/>
    </source>
</evidence>
<comment type="caution">
    <text evidence="1">The sequence shown here is derived from an EMBL/GenBank/DDBJ whole genome shotgun (WGS) entry which is preliminary data.</text>
</comment>
<reference evidence="1 2" key="1">
    <citation type="submission" date="2019-05" db="EMBL/GenBank/DDBJ databases">
        <title>Another draft genome of Portunus trituberculatus and its Hox gene families provides insights of decapod evolution.</title>
        <authorList>
            <person name="Jeong J.-H."/>
            <person name="Song I."/>
            <person name="Kim S."/>
            <person name="Choi T."/>
            <person name="Kim D."/>
            <person name="Ryu S."/>
            <person name="Kim W."/>
        </authorList>
    </citation>
    <scope>NUCLEOTIDE SEQUENCE [LARGE SCALE GENOMIC DNA]</scope>
    <source>
        <tissue evidence="1">Muscle</tissue>
    </source>
</reference>
<keyword evidence="2" id="KW-1185">Reference proteome</keyword>
<protein>
    <submittedName>
        <fullName evidence="1">Uncharacterized protein</fullName>
    </submittedName>
</protein>
<dbReference type="AlphaFoldDB" id="A0A5B7DRY8"/>